<gene>
    <name evidence="1" type="ORF">LCGC14_2358730</name>
</gene>
<comment type="caution">
    <text evidence="1">The sequence shown here is derived from an EMBL/GenBank/DDBJ whole genome shotgun (WGS) entry which is preliminary data.</text>
</comment>
<dbReference type="AlphaFoldDB" id="A0A0F9C720"/>
<reference evidence="1" key="1">
    <citation type="journal article" date="2015" name="Nature">
        <title>Complex archaea that bridge the gap between prokaryotes and eukaryotes.</title>
        <authorList>
            <person name="Spang A."/>
            <person name="Saw J.H."/>
            <person name="Jorgensen S.L."/>
            <person name="Zaremba-Niedzwiedzka K."/>
            <person name="Martijn J."/>
            <person name="Lind A.E."/>
            <person name="van Eijk R."/>
            <person name="Schleper C."/>
            <person name="Guy L."/>
            <person name="Ettema T.J."/>
        </authorList>
    </citation>
    <scope>NUCLEOTIDE SEQUENCE</scope>
</reference>
<sequence>MTTVVHKESLTPIYDARPNKYDPANWFIDPDLSAVVDVPYEYWLESGGVFSEMTQPEKDAVDVAIAQRIEDKEKKQAKLEIDDERVLRAFAEVVMDEINILRGQHGLAARTLSQLVTAIKGKIDAAQ</sequence>
<evidence type="ECO:0000313" key="1">
    <source>
        <dbReference type="EMBL" id="KKL45133.1"/>
    </source>
</evidence>
<accession>A0A0F9C720</accession>
<dbReference type="EMBL" id="LAZR01034498">
    <property type="protein sequence ID" value="KKL45133.1"/>
    <property type="molecule type" value="Genomic_DNA"/>
</dbReference>
<organism evidence="1">
    <name type="scientific">marine sediment metagenome</name>
    <dbReference type="NCBI Taxonomy" id="412755"/>
    <lineage>
        <taxon>unclassified sequences</taxon>
        <taxon>metagenomes</taxon>
        <taxon>ecological metagenomes</taxon>
    </lineage>
</organism>
<name>A0A0F9C720_9ZZZZ</name>
<protein>
    <submittedName>
        <fullName evidence="1">Uncharacterized protein</fullName>
    </submittedName>
</protein>
<proteinExistence type="predicted"/>